<evidence type="ECO:0000313" key="13">
    <source>
        <dbReference type="EMBL" id="AKE53104.1"/>
    </source>
</evidence>
<dbReference type="GO" id="GO:0006420">
    <property type="term" value="P:arginyl-tRNA aminoacylation"/>
    <property type="evidence" value="ECO:0007669"/>
    <property type="project" value="InterPro"/>
</dbReference>
<keyword evidence="4 11" id="KW-0963">Cytoplasm</keyword>
<sequence>MTSSNQHFSDLLFELGTEELPPVSLKTLRDALKANVAEALTAQDFSFESIESYATPRRLALIVRQLSDAQPDKEVERLGPAVVAAFDDDGNPKPAAVGFAKSCGVEVDQLERIETDKGERLGYTLSQKGQPLSELIEQSLNSALKKLPIPKPMRWGDSSAQFIRPVHWTVLLHGSSVLEATILDTKTGNVSRGHRFMAQGDVTLHDADDYVNKLKAQHVIVSFEQRQKLIEDQVKAAAEKLGGVAQIEQDLLDEVTGLVEWPVALTGEFDTEFLKVPAECLVSSMAEHQKYFHVLDKDGNLMPNFITISNIESSNPRVVIEGNEKVIRPRLADAMFFYEKDQQSTLESHQERLKKVVFQNQLGSVQEKAERVAELAKTIAPQVGADPELAHRAGLLSKCDLTTQMVGEFDKLQGIMGTYYARHDGEDDSVAIAMTEQYLPKYSGDALAQNPVGQCIAIADRVDTLAGIFGIGQAPKGAKDPFALRRASIGLLRTIVENQLSLDLEQLVEQSLTQFDGKLTDELAAEKLLNFIFDRFRAWYLDQNVSANTVSAVMALRPTQPLDFDQRIKAVQHFQTLPESESLSAANKRVKNILAKADIEVPDTIDPSLLQDTAEKALADTIGTVEAELATIDNYQERLTRLAALRDDVDAFFDNVMVNADDDAVKANRLALLKKLEGMFGSVADISLLQN</sequence>
<evidence type="ECO:0000256" key="9">
    <source>
        <dbReference type="ARBA" id="ARBA00023146"/>
    </source>
</evidence>
<dbReference type="GO" id="GO:0004820">
    <property type="term" value="F:glycine-tRNA ligase activity"/>
    <property type="evidence" value="ECO:0007669"/>
    <property type="project" value="UniProtKB-UniRule"/>
</dbReference>
<dbReference type="STRING" id="914150.TQ33_2178"/>
<evidence type="ECO:0000313" key="14">
    <source>
        <dbReference type="Proteomes" id="UP000034071"/>
    </source>
</evidence>
<dbReference type="GO" id="GO:0004814">
    <property type="term" value="F:arginine-tRNA ligase activity"/>
    <property type="evidence" value="ECO:0007669"/>
    <property type="project" value="InterPro"/>
</dbReference>
<dbReference type="Pfam" id="PF02092">
    <property type="entry name" value="tRNA_synt_2f"/>
    <property type="match status" value="1"/>
</dbReference>
<comment type="similarity">
    <text evidence="2 11">Belongs to the class-II aminoacyl-tRNA synthetase family.</text>
</comment>
<dbReference type="PROSITE" id="PS50861">
    <property type="entry name" value="AA_TRNA_LIGASE_II_GLYAB"/>
    <property type="match status" value="1"/>
</dbReference>
<dbReference type="RefSeq" id="WP_046562086.1">
    <property type="nucleotide sequence ID" value="NZ_CP010975.1"/>
</dbReference>
<dbReference type="HOGENOM" id="CLU_007220_2_2_6"/>
<dbReference type="OrthoDB" id="9775440at2"/>
<comment type="subunit">
    <text evidence="3 11">Tetramer of two alpha and two beta subunits.</text>
</comment>
<comment type="subcellular location">
    <subcellularLocation>
        <location evidence="1 11">Cytoplasm</location>
    </subcellularLocation>
</comment>
<dbReference type="InterPro" id="IPR008909">
    <property type="entry name" value="DALR_anticod-bd"/>
</dbReference>
<dbReference type="HAMAP" id="MF_00255">
    <property type="entry name" value="Gly_tRNA_synth_beta"/>
    <property type="match status" value="1"/>
</dbReference>
<evidence type="ECO:0000256" key="5">
    <source>
        <dbReference type="ARBA" id="ARBA00022598"/>
    </source>
</evidence>
<name>A0A0F6TS27_9GAMM</name>
<keyword evidence="9 11" id="KW-0030">Aminoacyl-tRNA synthetase</keyword>
<dbReference type="GO" id="GO:0006426">
    <property type="term" value="P:glycyl-tRNA aminoacylation"/>
    <property type="evidence" value="ECO:0007669"/>
    <property type="project" value="UniProtKB-UniRule"/>
</dbReference>
<keyword evidence="6 11" id="KW-0547">Nucleotide-binding</keyword>
<evidence type="ECO:0000259" key="12">
    <source>
        <dbReference type="Pfam" id="PF05746"/>
    </source>
</evidence>
<reference evidence="13 14" key="1">
    <citation type="submission" date="2015-02" db="EMBL/GenBank/DDBJ databases">
        <title>Complete genome sequence of Kangiella geojedonensis strain YCS-5T.</title>
        <authorList>
            <person name="Kim K.M."/>
        </authorList>
    </citation>
    <scope>NUCLEOTIDE SEQUENCE [LARGE SCALE GENOMIC DNA]</scope>
    <source>
        <strain evidence="13 14">YCS-5</strain>
    </source>
</reference>
<dbReference type="GO" id="GO:0005829">
    <property type="term" value="C:cytosol"/>
    <property type="evidence" value="ECO:0007669"/>
    <property type="project" value="TreeGrafter"/>
</dbReference>
<dbReference type="Pfam" id="PF05746">
    <property type="entry name" value="DALR_1"/>
    <property type="match status" value="1"/>
</dbReference>
<organism evidence="13 14">
    <name type="scientific">Kangiella geojedonensis</name>
    <dbReference type="NCBI Taxonomy" id="914150"/>
    <lineage>
        <taxon>Bacteria</taxon>
        <taxon>Pseudomonadati</taxon>
        <taxon>Pseudomonadota</taxon>
        <taxon>Gammaproteobacteria</taxon>
        <taxon>Kangiellales</taxon>
        <taxon>Kangiellaceae</taxon>
        <taxon>Kangiella</taxon>
    </lineage>
</organism>
<dbReference type="EC" id="6.1.1.14" evidence="11"/>
<protein>
    <recommendedName>
        <fullName evidence="11">Glycine--tRNA ligase beta subunit</fullName>
        <ecNumber evidence="11">6.1.1.14</ecNumber>
    </recommendedName>
    <alternativeName>
        <fullName evidence="11">Glycyl-tRNA synthetase beta subunit</fullName>
        <shortName evidence="11">GlyRS</shortName>
    </alternativeName>
</protein>
<evidence type="ECO:0000256" key="8">
    <source>
        <dbReference type="ARBA" id="ARBA00022917"/>
    </source>
</evidence>
<comment type="catalytic activity">
    <reaction evidence="10 11">
        <text>tRNA(Gly) + glycine + ATP = glycyl-tRNA(Gly) + AMP + diphosphate</text>
        <dbReference type="Rhea" id="RHEA:16013"/>
        <dbReference type="Rhea" id="RHEA-COMP:9664"/>
        <dbReference type="Rhea" id="RHEA-COMP:9683"/>
        <dbReference type="ChEBI" id="CHEBI:30616"/>
        <dbReference type="ChEBI" id="CHEBI:33019"/>
        <dbReference type="ChEBI" id="CHEBI:57305"/>
        <dbReference type="ChEBI" id="CHEBI:78442"/>
        <dbReference type="ChEBI" id="CHEBI:78522"/>
        <dbReference type="ChEBI" id="CHEBI:456215"/>
        <dbReference type="EC" id="6.1.1.14"/>
    </reaction>
</comment>
<dbReference type="EMBL" id="CP010975">
    <property type="protein sequence ID" value="AKE53104.1"/>
    <property type="molecule type" value="Genomic_DNA"/>
</dbReference>
<evidence type="ECO:0000256" key="11">
    <source>
        <dbReference type="HAMAP-Rule" id="MF_00255"/>
    </source>
</evidence>
<dbReference type="PANTHER" id="PTHR30075">
    <property type="entry name" value="GLYCYL-TRNA SYNTHETASE"/>
    <property type="match status" value="1"/>
</dbReference>
<dbReference type="PRINTS" id="PR01045">
    <property type="entry name" value="TRNASYNTHGB"/>
</dbReference>
<dbReference type="GO" id="GO:0005524">
    <property type="term" value="F:ATP binding"/>
    <property type="evidence" value="ECO:0007669"/>
    <property type="project" value="UniProtKB-UniRule"/>
</dbReference>
<dbReference type="InterPro" id="IPR015944">
    <property type="entry name" value="Gly-tRNA-synth_bsu"/>
</dbReference>
<evidence type="ECO:0000256" key="3">
    <source>
        <dbReference type="ARBA" id="ARBA00011209"/>
    </source>
</evidence>
<evidence type="ECO:0000256" key="4">
    <source>
        <dbReference type="ARBA" id="ARBA00022490"/>
    </source>
</evidence>
<keyword evidence="7 11" id="KW-0067">ATP-binding</keyword>
<keyword evidence="14" id="KW-1185">Reference proteome</keyword>
<dbReference type="PATRIC" id="fig|914150.5.peg.2207"/>
<dbReference type="AlphaFoldDB" id="A0A0F6TS27"/>
<evidence type="ECO:0000256" key="6">
    <source>
        <dbReference type="ARBA" id="ARBA00022741"/>
    </source>
</evidence>
<evidence type="ECO:0000256" key="10">
    <source>
        <dbReference type="ARBA" id="ARBA00047937"/>
    </source>
</evidence>
<evidence type="ECO:0000256" key="7">
    <source>
        <dbReference type="ARBA" id="ARBA00022840"/>
    </source>
</evidence>
<accession>A0A0F6TS27</accession>
<proteinExistence type="inferred from homology"/>
<dbReference type="InterPro" id="IPR006194">
    <property type="entry name" value="Gly-tRNA-synth_heterodimer"/>
</dbReference>
<keyword evidence="8 11" id="KW-0648">Protein biosynthesis</keyword>
<evidence type="ECO:0000256" key="1">
    <source>
        <dbReference type="ARBA" id="ARBA00004496"/>
    </source>
</evidence>
<feature type="domain" description="DALR anticodon binding" evidence="12">
    <location>
        <begin position="585"/>
        <end position="677"/>
    </location>
</feature>
<gene>
    <name evidence="11" type="primary">glyS</name>
    <name evidence="13" type="ORF">TQ33_2178</name>
</gene>
<dbReference type="KEGG" id="kge:TQ33_2178"/>
<dbReference type="NCBIfam" id="TIGR00211">
    <property type="entry name" value="glyS"/>
    <property type="match status" value="1"/>
</dbReference>
<dbReference type="PANTHER" id="PTHR30075:SF2">
    <property type="entry name" value="GLYCINE--TRNA LIGASE, CHLOROPLASTIC_MITOCHONDRIAL 2"/>
    <property type="match status" value="1"/>
</dbReference>
<dbReference type="SUPFAM" id="SSF109604">
    <property type="entry name" value="HD-domain/PDEase-like"/>
    <property type="match status" value="1"/>
</dbReference>
<dbReference type="Proteomes" id="UP000034071">
    <property type="component" value="Chromosome"/>
</dbReference>
<evidence type="ECO:0000256" key="2">
    <source>
        <dbReference type="ARBA" id="ARBA00008226"/>
    </source>
</evidence>
<keyword evidence="5 11" id="KW-0436">Ligase</keyword>